<sequence>MAWCLGATDDGFVHTTPGNRVDIEIRPKPEWPEKDMIKNEPTDDILAMDEYPVPYGSPEDPSLRSRTLSSLDPGALGSDDASFYFGVLALQKNLLPKFCYRCTRLWGVRLTLYGHTIVRSHVYKSQKEARTDVCREALKRLSVDYSDWIIPDIPVDSSTSTFDRDWVKLLSAYCVLNGLPKPEYIKFVQGNDYLHTAKMNDGSHFGLRGCYYKSEYDSQNAVAHQLLHALLVSDDTNENDPPRPLTVTTFSRDCVGSLPRVSASKGEDKVTKRPPNVDLNYEGSVGKRRRKSKGMGSMNSNLVPLSNCRVSPVEISTEKEEPMWKLQSREIQDQLWGLKSHAEKLERVCHLLSLEYPGVTSKRMDGRLMEAEGEYTAAAYFRHHPYLVRVGAIGQVKSYTTEVAIREACAQKVVEYLIEMVKEDMGA</sequence>
<dbReference type="AlphaFoldDB" id="A0A5N6TCX8"/>
<reference evidence="2 3" key="1">
    <citation type="submission" date="2019-04" db="EMBL/GenBank/DDBJ databases">
        <title>Friends and foes A comparative genomics study of 23 Aspergillus species from section Flavi.</title>
        <authorList>
            <consortium name="DOE Joint Genome Institute"/>
            <person name="Kjaerbolling I."/>
            <person name="Vesth T."/>
            <person name="Frisvad J.C."/>
            <person name="Nybo J.L."/>
            <person name="Theobald S."/>
            <person name="Kildgaard S."/>
            <person name="Isbrandt T."/>
            <person name="Kuo A."/>
            <person name="Sato A."/>
            <person name="Lyhne E.K."/>
            <person name="Kogle M.E."/>
            <person name="Wiebenga A."/>
            <person name="Kun R.S."/>
            <person name="Lubbers R.J."/>
            <person name="Makela M.R."/>
            <person name="Barry K."/>
            <person name="Chovatia M."/>
            <person name="Clum A."/>
            <person name="Daum C."/>
            <person name="Haridas S."/>
            <person name="He G."/>
            <person name="LaButti K."/>
            <person name="Lipzen A."/>
            <person name="Mondo S."/>
            <person name="Riley R."/>
            <person name="Salamov A."/>
            <person name="Simmons B.A."/>
            <person name="Magnuson J.K."/>
            <person name="Henrissat B."/>
            <person name="Mortensen U.H."/>
            <person name="Larsen T.O."/>
            <person name="Devries R.P."/>
            <person name="Grigoriev I.V."/>
            <person name="Machida M."/>
            <person name="Baker S.E."/>
            <person name="Andersen M.R."/>
        </authorList>
    </citation>
    <scope>NUCLEOTIDE SEQUENCE [LARGE SCALE GENOMIC DNA]</scope>
    <source>
        <strain evidence="2 3">IBT 18842</strain>
    </source>
</reference>
<accession>A0A5N6TCX8</accession>
<dbReference type="EMBL" id="ML742633">
    <property type="protein sequence ID" value="KAE8144234.1"/>
    <property type="molecule type" value="Genomic_DNA"/>
</dbReference>
<proteinExistence type="predicted"/>
<keyword evidence="3" id="KW-1185">Reference proteome</keyword>
<dbReference type="Proteomes" id="UP000325780">
    <property type="component" value="Unassembled WGS sequence"/>
</dbReference>
<name>A0A5N6TCX8_ASPAV</name>
<gene>
    <name evidence="2" type="ORF">BDV25DRAFT_134845</name>
</gene>
<protein>
    <submittedName>
        <fullName evidence="2">Uncharacterized protein</fullName>
    </submittedName>
</protein>
<dbReference type="OrthoDB" id="4469495at2759"/>
<evidence type="ECO:0000256" key="1">
    <source>
        <dbReference type="SAM" id="MobiDB-lite"/>
    </source>
</evidence>
<organism evidence="2 3">
    <name type="scientific">Aspergillus avenaceus</name>
    <dbReference type="NCBI Taxonomy" id="36643"/>
    <lineage>
        <taxon>Eukaryota</taxon>
        <taxon>Fungi</taxon>
        <taxon>Dikarya</taxon>
        <taxon>Ascomycota</taxon>
        <taxon>Pezizomycotina</taxon>
        <taxon>Eurotiomycetes</taxon>
        <taxon>Eurotiomycetidae</taxon>
        <taxon>Eurotiales</taxon>
        <taxon>Aspergillaceae</taxon>
        <taxon>Aspergillus</taxon>
        <taxon>Aspergillus subgen. Circumdati</taxon>
    </lineage>
</organism>
<feature type="region of interest" description="Disordered" evidence="1">
    <location>
        <begin position="262"/>
        <end position="298"/>
    </location>
</feature>
<evidence type="ECO:0000313" key="2">
    <source>
        <dbReference type="EMBL" id="KAE8144234.1"/>
    </source>
</evidence>
<evidence type="ECO:0000313" key="3">
    <source>
        <dbReference type="Proteomes" id="UP000325780"/>
    </source>
</evidence>